<evidence type="ECO:0000256" key="2">
    <source>
        <dbReference type="ARBA" id="ARBA00022630"/>
    </source>
</evidence>
<dbReference type="PROSITE" id="PS51387">
    <property type="entry name" value="FAD_PCMH"/>
    <property type="match status" value="1"/>
</dbReference>
<dbReference type="OrthoDB" id="2151789at2759"/>
<dbReference type="InterPro" id="IPR036318">
    <property type="entry name" value="FAD-bd_PCMH-like_sf"/>
</dbReference>
<dbReference type="InterPro" id="IPR016169">
    <property type="entry name" value="FAD-bd_PCMH_sub2"/>
</dbReference>
<evidence type="ECO:0000256" key="1">
    <source>
        <dbReference type="ARBA" id="ARBA00005466"/>
    </source>
</evidence>
<keyword evidence="5" id="KW-0732">Signal</keyword>
<dbReference type="InterPro" id="IPR050416">
    <property type="entry name" value="FAD-linked_Oxidoreductase"/>
</dbReference>
<dbReference type="EMBL" id="CAJPDS010000079">
    <property type="protein sequence ID" value="CAF9935025.1"/>
    <property type="molecule type" value="Genomic_DNA"/>
</dbReference>
<sequence>MKPSTCLATAAASVFLQLAGATAVVDTAASSAAKCCGIIETAFPKKTYSSGNQRNLYQQFVNSYFSVNDRLTPSCAVSPANTQDVAAVVGLLAKSSCQFAVKSGGHGILTASSNIAKGVTIDLRAMRSVSLNKKTKTAIVQPGAKWIEVYKYLDALGFAIPGGRAGDVGVGGLTTGGGNSFFAARYGFVCDNVKNFEVVLGCGKVVHANNVTNPDLFTALKGGSNNLGIVTKFEIVAFEQSDLWGGTAQYDAKTIPAQLEAFYDFTENLVKDPYGSLIFVWLYFPAIKSLVIENLYEYTANLSGPVTTYPPPFKGFAPDSPVGPPISNTLRVTNLSSLTGELNSAANLSNLYATLTFTNKLPVLQEVVKIINREFDVYKKNAFYEYASVEFQPLPRLFTDHSLARGGNVLGLDRYHDNNIIFLLDMAWNGTQYDAQIRSLADNVMGNLTTYLKGVGELKDFQYLNYAFQDQDPLGGYGKAALSKIKAASKKYDPGQVFQKLVPGGWKLATAGTGNKYTH</sequence>
<comment type="caution">
    <text evidence="7">The sequence shown here is derived from an EMBL/GenBank/DDBJ whole genome shotgun (WGS) entry which is preliminary data.</text>
</comment>
<dbReference type="InterPro" id="IPR016166">
    <property type="entry name" value="FAD-bd_PCMH"/>
</dbReference>
<dbReference type="Gene3D" id="3.30.465.10">
    <property type="match status" value="1"/>
</dbReference>
<keyword evidence="3" id="KW-0274">FAD</keyword>
<keyword evidence="8" id="KW-1185">Reference proteome</keyword>
<dbReference type="PANTHER" id="PTHR42973:SF53">
    <property type="entry name" value="FAD-BINDING PCMH-TYPE DOMAIN-CONTAINING PROTEIN-RELATED"/>
    <property type="match status" value="1"/>
</dbReference>
<protein>
    <recommendedName>
        <fullName evidence="6">FAD-binding PCMH-type domain-containing protein</fullName>
    </recommendedName>
</protein>
<comment type="similarity">
    <text evidence="1">Belongs to the oxygen-dependent FAD-linked oxidoreductase family.</text>
</comment>
<dbReference type="GO" id="GO:0071949">
    <property type="term" value="F:FAD binding"/>
    <property type="evidence" value="ECO:0007669"/>
    <property type="project" value="InterPro"/>
</dbReference>
<evidence type="ECO:0000256" key="5">
    <source>
        <dbReference type="SAM" id="SignalP"/>
    </source>
</evidence>
<dbReference type="PANTHER" id="PTHR42973">
    <property type="entry name" value="BINDING OXIDOREDUCTASE, PUTATIVE (AFU_ORTHOLOGUE AFUA_1G17690)-RELATED"/>
    <property type="match status" value="1"/>
</dbReference>
<name>A0A8H3G3B5_9LECA</name>
<accession>A0A8H3G3B5</accession>
<proteinExistence type="inferred from homology"/>
<reference evidence="7" key="1">
    <citation type="submission" date="2021-03" db="EMBL/GenBank/DDBJ databases">
        <authorList>
            <person name="Tagirdzhanova G."/>
        </authorList>
    </citation>
    <scope>NUCLEOTIDE SEQUENCE</scope>
</reference>
<feature type="signal peptide" evidence="5">
    <location>
        <begin position="1"/>
        <end position="21"/>
    </location>
</feature>
<dbReference type="Proteomes" id="UP000664521">
    <property type="component" value="Unassembled WGS sequence"/>
</dbReference>
<evidence type="ECO:0000313" key="7">
    <source>
        <dbReference type="EMBL" id="CAF9935025.1"/>
    </source>
</evidence>
<evidence type="ECO:0000259" key="6">
    <source>
        <dbReference type="PROSITE" id="PS51387"/>
    </source>
</evidence>
<evidence type="ECO:0000256" key="4">
    <source>
        <dbReference type="ARBA" id="ARBA00023002"/>
    </source>
</evidence>
<dbReference type="SUPFAM" id="SSF56176">
    <property type="entry name" value="FAD-binding/transporter-associated domain-like"/>
    <property type="match status" value="1"/>
</dbReference>
<keyword evidence="2" id="KW-0285">Flavoprotein</keyword>
<dbReference type="Pfam" id="PF01565">
    <property type="entry name" value="FAD_binding_4"/>
    <property type="match status" value="1"/>
</dbReference>
<dbReference type="AlphaFoldDB" id="A0A8H3G3B5"/>
<dbReference type="InterPro" id="IPR006094">
    <property type="entry name" value="Oxid_FAD_bind_N"/>
</dbReference>
<organism evidence="7 8">
    <name type="scientific">Heterodermia speciosa</name>
    <dbReference type="NCBI Taxonomy" id="116794"/>
    <lineage>
        <taxon>Eukaryota</taxon>
        <taxon>Fungi</taxon>
        <taxon>Dikarya</taxon>
        <taxon>Ascomycota</taxon>
        <taxon>Pezizomycotina</taxon>
        <taxon>Lecanoromycetes</taxon>
        <taxon>OSLEUM clade</taxon>
        <taxon>Lecanoromycetidae</taxon>
        <taxon>Caliciales</taxon>
        <taxon>Physciaceae</taxon>
        <taxon>Heterodermia</taxon>
    </lineage>
</organism>
<feature type="chain" id="PRO_5034816613" description="FAD-binding PCMH-type domain-containing protein" evidence="5">
    <location>
        <begin position="22"/>
        <end position="519"/>
    </location>
</feature>
<keyword evidence="4" id="KW-0560">Oxidoreductase</keyword>
<evidence type="ECO:0000256" key="3">
    <source>
        <dbReference type="ARBA" id="ARBA00022827"/>
    </source>
</evidence>
<evidence type="ECO:0000313" key="8">
    <source>
        <dbReference type="Proteomes" id="UP000664521"/>
    </source>
</evidence>
<dbReference type="GO" id="GO:0016491">
    <property type="term" value="F:oxidoreductase activity"/>
    <property type="evidence" value="ECO:0007669"/>
    <property type="project" value="UniProtKB-KW"/>
</dbReference>
<feature type="domain" description="FAD-binding PCMH-type" evidence="6">
    <location>
        <begin position="69"/>
        <end position="240"/>
    </location>
</feature>
<gene>
    <name evidence="7" type="ORF">HETSPECPRED_009436</name>
</gene>